<gene>
    <name evidence="1" type="ORF">BTA35_0216875</name>
</gene>
<accession>A0A1T1H7K8</accession>
<keyword evidence="2" id="KW-1185">Reference proteome</keyword>
<name>A0A1T1H7K8_OCELI</name>
<organism evidence="1 2">
    <name type="scientific">Oceanospirillum linum</name>
    <dbReference type="NCBI Taxonomy" id="966"/>
    <lineage>
        <taxon>Bacteria</taxon>
        <taxon>Pseudomonadati</taxon>
        <taxon>Pseudomonadota</taxon>
        <taxon>Gammaproteobacteria</taxon>
        <taxon>Oceanospirillales</taxon>
        <taxon>Oceanospirillaceae</taxon>
        <taxon>Oceanospirillum</taxon>
    </lineage>
</organism>
<reference evidence="1" key="1">
    <citation type="submission" date="2017-02" db="EMBL/GenBank/DDBJ databases">
        <title>Draft Genome Sequence of the Salt Water Bacterium Oceanospirillum linum ATCC 11336.</title>
        <authorList>
            <person name="Trachtenberg A.M."/>
            <person name="Carney J.G."/>
            <person name="Linnane J.D."/>
            <person name="Rheaume B.A."/>
            <person name="Pitts N.L."/>
            <person name="Mykles D.L."/>
            <person name="Maclea K.S."/>
        </authorList>
    </citation>
    <scope>NUCLEOTIDE SEQUENCE [LARGE SCALE GENOMIC DNA]</scope>
    <source>
        <strain evidence="1">ATCC 11336</strain>
    </source>
</reference>
<evidence type="ECO:0000313" key="1">
    <source>
        <dbReference type="EMBL" id="OOV85775.1"/>
    </source>
</evidence>
<protein>
    <submittedName>
        <fullName evidence="1">Uncharacterized protein</fullName>
    </submittedName>
</protein>
<comment type="caution">
    <text evidence="1">The sequence shown here is derived from an EMBL/GenBank/DDBJ whole genome shotgun (WGS) entry which is preliminary data.</text>
</comment>
<dbReference type="Proteomes" id="UP000190064">
    <property type="component" value="Unassembled WGS sequence"/>
</dbReference>
<dbReference type="RefSeq" id="WP_078320908.1">
    <property type="nucleotide sequence ID" value="NZ_MTSD02000106.1"/>
</dbReference>
<feature type="non-terminal residue" evidence="1">
    <location>
        <position position="139"/>
    </location>
</feature>
<evidence type="ECO:0000313" key="2">
    <source>
        <dbReference type="Proteomes" id="UP000190064"/>
    </source>
</evidence>
<dbReference type="AlphaFoldDB" id="A0A1T1H7K8"/>
<dbReference type="EMBL" id="MTSD02000106">
    <property type="protein sequence ID" value="OOV85775.1"/>
    <property type="molecule type" value="Genomic_DNA"/>
</dbReference>
<sequence>MQSAEKAPQSQEATQQLVSLYEVRHEDGRLYYFDDYSAYQHFLEHDETPYTYKRIAAGAKGETLVFGLTSKDKKKTSGIASVDMIDGKLVPEMFYGELRHEGRIYVFNRIEDMNEVRATGEAALRFTDIGSGPKGETVV</sequence>
<proteinExistence type="predicted"/>